<sequence length="65" mass="7682">MDIRNDHRVEIRRVGSEKALVRVDNLNEDEATKVFKNITFPTVRVKGEFEKAIIWRETAVRKQDL</sequence>
<organism evidence="1 2">
    <name type="scientific">Adhaeribacter terrigena</name>
    <dbReference type="NCBI Taxonomy" id="2793070"/>
    <lineage>
        <taxon>Bacteria</taxon>
        <taxon>Pseudomonadati</taxon>
        <taxon>Bacteroidota</taxon>
        <taxon>Cytophagia</taxon>
        <taxon>Cytophagales</taxon>
        <taxon>Hymenobacteraceae</taxon>
        <taxon>Adhaeribacter</taxon>
    </lineage>
</organism>
<protein>
    <submittedName>
        <fullName evidence="1">Uncharacterized protein</fullName>
    </submittedName>
</protein>
<reference evidence="1 2" key="1">
    <citation type="submission" date="2020-12" db="EMBL/GenBank/DDBJ databases">
        <title>Bacterial novel species Adhaeribacter sp. BT258 isolated from soil.</title>
        <authorList>
            <person name="Jung H.-Y."/>
        </authorList>
    </citation>
    <scope>NUCLEOTIDE SEQUENCE [LARGE SCALE GENOMIC DNA]</scope>
    <source>
        <strain evidence="1 2">BT258</strain>
    </source>
</reference>
<proteinExistence type="predicted"/>
<comment type="caution">
    <text evidence="1">The sequence shown here is derived from an EMBL/GenBank/DDBJ whole genome shotgun (WGS) entry which is preliminary data.</text>
</comment>
<dbReference type="Proteomes" id="UP000644147">
    <property type="component" value="Unassembled WGS sequence"/>
</dbReference>
<evidence type="ECO:0000313" key="1">
    <source>
        <dbReference type="EMBL" id="MBK0403888.1"/>
    </source>
</evidence>
<evidence type="ECO:0000313" key="2">
    <source>
        <dbReference type="Proteomes" id="UP000644147"/>
    </source>
</evidence>
<dbReference type="RefSeq" id="WP_200506667.1">
    <property type="nucleotide sequence ID" value="NZ_JAEHFX010000006.1"/>
</dbReference>
<accession>A0ABS1C3B4</accession>
<keyword evidence="2" id="KW-1185">Reference proteome</keyword>
<gene>
    <name evidence="1" type="ORF">I5M27_12910</name>
</gene>
<name>A0ABS1C3B4_9BACT</name>
<dbReference type="EMBL" id="JAEHFX010000006">
    <property type="protein sequence ID" value="MBK0403888.1"/>
    <property type="molecule type" value="Genomic_DNA"/>
</dbReference>